<evidence type="ECO:0000256" key="1">
    <source>
        <dbReference type="SAM" id="MobiDB-lite"/>
    </source>
</evidence>
<dbReference type="SUPFAM" id="SSF55154">
    <property type="entry name" value="CYTH-like phosphatases"/>
    <property type="match status" value="1"/>
</dbReference>
<proteinExistence type="predicted"/>
<dbReference type="AlphaFoldDB" id="A0A5N8WMZ7"/>
<evidence type="ECO:0000313" key="4">
    <source>
        <dbReference type="Proteomes" id="UP000373149"/>
    </source>
</evidence>
<sequence length="292" mass="31534">MNITASRARRLRTSSAIALAASFTVAVTVLAPAPTAFAASNAVPTYEVKINLTTAALDSSHNPTSAVKSAFGITGSAKVRSYEYFDTDALDLNAEGWSVRLRHKSGSSFEETYKKRFPVVNGDINAALDEANDAGFDSSDTNYDAEVDWGYAKQTLSFSNEKSHSASGYSGTSMPPSSTGRNWLVNDTPGKLDDWLYNNWGSDTLKASRAHGPVTSQVWSGAWKSSDDASIEVLPVVNASGTGTEYVIELSFKTDKYNDAAQLHSDAIAVAEARGWLYRGDILKTQLILDRY</sequence>
<accession>A0A5N8WMZ7</accession>
<dbReference type="EMBL" id="VMNX01000004">
    <property type="protein sequence ID" value="MPY47605.1"/>
    <property type="molecule type" value="Genomic_DNA"/>
</dbReference>
<keyword evidence="2" id="KW-0732">Signal</keyword>
<organism evidence="3 4">
    <name type="scientific">Streptomyces acidicola</name>
    <dbReference type="NCBI Taxonomy" id="2596892"/>
    <lineage>
        <taxon>Bacteria</taxon>
        <taxon>Bacillati</taxon>
        <taxon>Actinomycetota</taxon>
        <taxon>Actinomycetes</taxon>
        <taxon>Kitasatosporales</taxon>
        <taxon>Streptomycetaceae</taxon>
        <taxon>Streptomyces</taxon>
    </lineage>
</organism>
<feature type="chain" id="PRO_5024312805" description="CYTH domain-containing protein" evidence="2">
    <location>
        <begin position="39"/>
        <end position="292"/>
    </location>
</feature>
<feature type="signal peptide" evidence="2">
    <location>
        <begin position="1"/>
        <end position="38"/>
    </location>
</feature>
<comment type="caution">
    <text evidence="3">The sequence shown here is derived from an EMBL/GenBank/DDBJ whole genome shotgun (WGS) entry which is preliminary data.</text>
</comment>
<evidence type="ECO:0000313" key="3">
    <source>
        <dbReference type="EMBL" id="MPY47605.1"/>
    </source>
</evidence>
<name>A0A5N8WMZ7_9ACTN</name>
<dbReference type="Proteomes" id="UP000373149">
    <property type="component" value="Unassembled WGS sequence"/>
</dbReference>
<reference evidence="3 4" key="1">
    <citation type="submission" date="2019-09" db="EMBL/GenBank/DDBJ databases">
        <authorList>
            <person name="Duangmal K."/>
            <person name="Teo W.F.A."/>
            <person name="Lipun K."/>
        </authorList>
    </citation>
    <scope>NUCLEOTIDE SEQUENCE [LARGE SCALE GENOMIC DNA]</scope>
    <source>
        <strain evidence="3 4">K1PN6</strain>
    </source>
</reference>
<keyword evidence="4" id="KW-1185">Reference proteome</keyword>
<feature type="compositionally biased region" description="Polar residues" evidence="1">
    <location>
        <begin position="161"/>
        <end position="181"/>
    </location>
</feature>
<evidence type="ECO:0000256" key="2">
    <source>
        <dbReference type="SAM" id="SignalP"/>
    </source>
</evidence>
<protein>
    <recommendedName>
        <fullName evidence="5">CYTH domain-containing protein</fullName>
    </recommendedName>
</protein>
<dbReference type="RefSeq" id="WP_152858791.1">
    <property type="nucleotide sequence ID" value="NZ_VMNX01000004.1"/>
</dbReference>
<dbReference type="InterPro" id="IPR033469">
    <property type="entry name" value="CYTH-like_dom_sf"/>
</dbReference>
<feature type="region of interest" description="Disordered" evidence="1">
    <location>
        <begin position="161"/>
        <end position="182"/>
    </location>
</feature>
<dbReference type="Gene3D" id="2.40.320.10">
    <property type="entry name" value="Hypothetical Protein Pfu-838710-001"/>
    <property type="match status" value="1"/>
</dbReference>
<evidence type="ECO:0008006" key="5">
    <source>
        <dbReference type="Google" id="ProtNLM"/>
    </source>
</evidence>
<gene>
    <name evidence="3" type="ORF">FPZ41_02935</name>
</gene>